<keyword evidence="3" id="KW-1185">Reference proteome</keyword>
<dbReference type="InterPro" id="IPR049820">
    <property type="entry name" value="Trnsprt_adja_ssu-like"/>
</dbReference>
<organism evidence="2 3">
    <name type="scientific">Streptomyces ardesiacus</name>
    <dbReference type="NCBI Taxonomy" id="285564"/>
    <lineage>
        <taxon>Bacteria</taxon>
        <taxon>Bacillati</taxon>
        <taxon>Actinomycetota</taxon>
        <taxon>Actinomycetes</taxon>
        <taxon>Kitasatosporales</taxon>
        <taxon>Streptomycetaceae</taxon>
        <taxon>Streptomyces</taxon>
    </lineage>
</organism>
<name>A0ABW8H319_9ACTN</name>
<accession>A0ABW8H319</accession>
<feature type="transmembrane region" description="Helical" evidence="1">
    <location>
        <begin position="6"/>
        <end position="29"/>
    </location>
</feature>
<proteinExistence type="predicted"/>
<evidence type="ECO:0000313" key="2">
    <source>
        <dbReference type="EMBL" id="MFJ6035118.1"/>
    </source>
</evidence>
<reference evidence="2 3" key="1">
    <citation type="submission" date="2024-10" db="EMBL/GenBank/DDBJ databases">
        <title>The Natural Products Discovery Center: Release of the First 8490 Sequenced Strains for Exploring Actinobacteria Biosynthetic Diversity.</title>
        <authorList>
            <person name="Kalkreuter E."/>
            <person name="Kautsar S.A."/>
            <person name="Yang D."/>
            <person name="Bader C.D."/>
            <person name="Teijaro C.N."/>
            <person name="Fluegel L."/>
            <person name="Davis C.M."/>
            <person name="Simpson J.R."/>
            <person name="Lauterbach L."/>
            <person name="Steele A.D."/>
            <person name="Gui C."/>
            <person name="Meng S."/>
            <person name="Li G."/>
            <person name="Viehrig K."/>
            <person name="Ye F."/>
            <person name="Su P."/>
            <person name="Kiefer A.F."/>
            <person name="Nichols A."/>
            <person name="Cepeda A.J."/>
            <person name="Yan W."/>
            <person name="Fan B."/>
            <person name="Jiang Y."/>
            <person name="Adhikari A."/>
            <person name="Zheng C.-J."/>
            <person name="Schuster L."/>
            <person name="Cowan T.M."/>
            <person name="Smanski M.J."/>
            <person name="Chevrette M.G."/>
            <person name="De Carvalho L.P.S."/>
            <person name="Shen B."/>
        </authorList>
    </citation>
    <scope>NUCLEOTIDE SEQUENCE [LARGE SCALE GENOMIC DNA]</scope>
    <source>
        <strain evidence="2 3">NPDC093086</strain>
    </source>
</reference>
<dbReference type="NCBIfam" id="NF038354">
    <property type="entry name" value="trnsprt_adja_43"/>
    <property type="match status" value="1"/>
</dbReference>
<evidence type="ECO:0000256" key="1">
    <source>
        <dbReference type="SAM" id="Phobius"/>
    </source>
</evidence>
<gene>
    <name evidence="2" type="ORF">ACIQFM_02550</name>
</gene>
<protein>
    <submittedName>
        <fullName evidence="2">Transporter small subunit</fullName>
    </submittedName>
</protein>
<comment type="caution">
    <text evidence="2">The sequence shown here is derived from an EMBL/GenBank/DDBJ whole genome shotgun (WGS) entry which is preliminary data.</text>
</comment>
<dbReference type="RefSeq" id="WP_030403629.1">
    <property type="nucleotide sequence ID" value="NZ_BBOK01000017.1"/>
</dbReference>
<dbReference type="EMBL" id="JBIVPC010000002">
    <property type="protein sequence ID" value="MFJ6035118.1"/>
    <property type="molecule type" value="Genomic_DNA"/>
</dbReference>
<sequence length="43" mass="4915">MSTAALTVYVLMWPAIVAVVLFVISRGFYREWAQARRDGQDII</sequence>
<keyword evidence="1" id="KW-1133">Transmembrane helix</keyword>
<dbReference type="Proteomes" id="UP001617907">
    <property type="component" value="Unassembled WGS sequence"/>
</dbReference>
<dbReference type="GeneID" id="95509214"/>
<evidence type="ECO:0000313" key="3">
    <source>
        <dbReference type="Proteomes" id="UP001617907"/>
    </source>
</evidence>
<keyword evidence="1" id="KW-0812">Transmembrane</keyword>
<keyword evidence="1" id="KW-0472">Membrane</keyword>